<evidence type="ECO:0000313" key="25">
    <source>
        <dbReference type="Proteomes" id="UP000324504"/>
    </source>
</evidence>
<name>A0A109DQL5_9LACO</name>
<keyword evidence="5" id="KW-0732">Signal</keyword>
<dbReference type="EMBL" id="JASOGN010000018">
    <property type="protein sequence ID" value="MDK6502689.1"/>
    <property type="molecule type" value="Genomic_DNA"/>
</dbReference>
<feature type="signal peptide" evidence="5">
    <location>
        <begin position="1"/>
        <end position="22"/>
    </location>
</feature>
<protein>
    <submittedName>
        <fullName evidence="7">C40 family peptidase</fullName>
    </submittedName>
    <submittedName>
        <fullName evidence="10">Hydrolase</fullName>
    </submittedName>
    <submittedName>
        <fullName evidence="8">NlpC/P60 family protein</fullName>
    </submittedName>
</protein>
<dbReference type="Proteomes" id="UP000460132">
    <property type="component" value="Unassembled WGS sequence"/>
</dbReference>
<evidence type="ECO:0000313" key="19">
    <source>
        <dbReference type="EMBL" id="TDN29939.1"/>
    </source>
</evidence>
<dbReference type="Proteomes" id="UP000289808">
    <property type="component" value="Unassembled WGS sequence"/>
</dbReference>
<dbReference type="EMBL" id="LJGP01000001">
    <property type="protein sequence ID" value="KWU04944.1"/>
    <property type="molecule type" value="Genomic_DNA"/>
</dbReference>
<dbReference type="InterPro" id="IPR000064">
    <property type="entry name" value="NLP_P60_dom"/>
</dbReference>
<evidence type="ECO:0000259" key="6">
    <source>
        <dbReference type="PROSITE" id="PS51935"/>
    </source>
</evidence>
<dbReference type="PROSITE" id="PS51935">
    <property type="entry name" value="NLPC_P60"/>
    <property type="match status" value="1"/>
</dbReference>
<evidence type="ECO:0000313" key="18">
    <source>
        <dbReference type="EMBL" id="RXF58142.1"/>
    </source>
</evidence>
<feature type="domain" description="NlpC/P60" evidence="6">
    <location>
        <begin position="127"/>
        <end position="247"/>
    </location>
</feature>
<evidence type="ECO:0000313" key="23">
    <source>
        <dbReference type="Proteomes" id="UP000289808"/>
    </source>
</evidence>
<dbReference type="EMBL" id="DYXB01000159">
    <property type="protein sequence ID" value="HJF11061.1"/>
    <property type="molecule type" value="Genomic_DNA"/>
</dbReference>
<proteinExistence type="inferred from homology"/>
<dbReference type="RefSeq" id="WP_005726403.1">
    <property type="nucleotide sequence ID" value="NZ_AP025162.1"/>
</dbReference>
<reference evidence="13" key="14">
    <citation type="submission" date="2024-06" db="EMBL/GenBank/DDBJ databases">
        <title>Vaginal Lactobacillus fatty acid response mechanisms reveal a metabolite-targeted strategy for bacterial vaginosis treatment.</title>
        <authorList>
            <person name="Zhu M."/>
            <person name="Blainey P.C."/>
            <person name="Bloom S.M."/>
            <person name="Kwon D.S."/>
        </authorList>
    </citation>
    <scope>NUCLEOTIDE SEQUENCE</scope>
    <source>
        <strain evidence="13">194_F1_1</strain>
    </source>
</reference>
<evidence type="ECO:0000256" key="3">
    <source>
        <dbReference type="ARBA" id="ARBA00022801"/>
    </source>
</evidence>
<dbReference type="PANTHER" id="PTHR47053:SF1">
    <property type="entry name" value="MUREIN DD-ENDOPEPTIDASE MEPH-RELATED"/>
    <property type="match status" value="1"/>
</dbReference>
<dbReference type="Proteomes" id="UP000295195">
    <property type="component" value="Unassembled WGS sequence"/>
</dbReference>
<reference evidence="9 26" key="7">
    <citation type="submission" date="2019-09" db="EMBL/GenBank/DDBJ databases">
        <title>Investigation of probiotic properties of different lactic acid bacteria.</title>
        <authorList>
            <person name="Jaomanjaka F."/>
            <person name="Blanc P."/>
        </authorList>
    </citation>
    <scope>NUCLEOTIDE SEQUENCE [LARGE SCALE GENOMIC DNA]</scope>
    <source>
        <strain evidence="9 26">BIO6272</strain>
    </source>
</reference>
<dbReference type="InterPro" id="IPR038765">
    <property type="entry name" value="Papain-like_cys_pep_sf"/>
</dbReference>
<evidence type="ECO:0000313" key="21">
    <source>
        <dbReference type="Proteomes" id="UP000198437"/>
    </source>
</evidence>
<evidence type="ECO:0000313" key="16">
    <source>
        <dbReference type="EMBL" id="PJZ16648.1"/>
    </source>
</evidence>
<sequence>MNIKSNFVKVTAAAALTLTGVAAVNVIKPDSTNATVQAATTKVKINYIAGYGINIWDNYNGGHFTGQRAQHGTTWNVFDTKTDKKGRTWYQIGDNQWILAQYTVDASSDKAQAVKKAKKAKKSVQATGDASAVITLASAQLGKSYVWGGTGTNGFDCSGLVQYVYSNAAGVKLGRTTYDQVKQGSTVSMDNLQPGDLLFWGSASAPYHVGIYVGNNQYIHAATPGQGVIKQTLSSYFYPSVAKRVLN</sequence>
<reference evidence="15 21" key="2">
    <citation type="submission" date="2016-05" db="EMBL/GenBank/DDBJ databases">
        <authorList>
            <person name="Johnson T.J."/>
            <person name="Youmans B.P."/>
            <person name="Case K.A."/>
        </authorList>
    </citation>
    <scope>NUCLEOTIDE SEQUENCE [LARGE SCALE GENOMIC DNA]</scope>
    <source>
        <strain evidence="15 21">UMNLC6</strain>
    </source>
</reference>
<evidence type="ECO:0000313" key="29">
    <source>
        <dbReference type="Proteomes" id="UP001434419"/>
    </source>
</evidence>
<dbReference type="InterPro" id="IPR051202">
    <property type="entry name" value="Peptidase_C40"/>
</dbReference>
<evidence type="ECO:0000313" key="15">
    <source>
        <dbReference type="EMBL" id="OXC24294.1"/>
    </source>
</evidence>
<dbReference type="Pfam" id="PF00877">
    <property type="entry name" value="NLPC_P60"/>
    <property type="match status" value="1"/>
</dbReference>
<dbReference type="EMBL" id="SCLX01000016">
    <property type="protein sequence ID" value="RXF58142.1"/>
    <property type="molecule type" value="Genomic_DNA"/>
</dbReference>
<dbReference type="Proteomes" id="UP001230300">
    <property type="component" value="Unassembled WGS sequence"/>
</dbReference>
<keyword evidence="3 10" id="KW-0378">Hydrolase</keyword>
<reference evidence="11" key="10">
    <citation type="submission" date="2020-07" db="EMBL/GenBank/DDBJ databases">
        <title>Comparative genomics analyses of Lactobacillus crispatus isolated from different ecological niches.</title>
        <authorList>
            <person name="Mancino W."/>
            <person name="Mancabelli L."/>
            <person name="Lugli G.A."/>
            <person name="Milani C."/>
            <person name="Viappiani A."/>
            <person name="Anzalone R."/>
            <person name="Longhi G."/>
            <person name="Ventura M."/>
            <person name="Turroni F."/>
        </authorList>
    </citation>
    <scope>NUCLEOTIDE SEQUENCE</scope>
    <source>
        <strain evidence="11">LB65</strain>
    </source>
</reference>
<dbReference type="Proteomes" id="UP000231914">
    <property type="component" value="Unassembled WGS sequence"/>
</dbReference>
<reference evidence="14 27" key="9">
    <citation type="submission" date="2020-01" db="EMBL/GenBank/DDBJ databases">
        <title>Vaginal microbiome of pregnant Indian women: Insights into the genome of dominants Lactobacillus species.</title>
        <authorList>
            <person name="Das B."/>
            <person name="Mehta O."/>
            <person name="Ghosh T.S."/>
            <person name="Kothidar A."/>
            <person name="Gowtham M.R."/>
            <person name="Mitra R."/>
            <person name="Kshetrapal P."/>
            <person name="Wadhwa N."/>
            <person name="Thiruvengadam R."/>
            <person name="Nair G.B."/>
            <person name="Bhatnagar S."/>
            <person name="Pore S."/>
        </authorList>
    </citation>
    <scope>NUCLEOTIDE SEQUENCE [LARGE SCALE GENOMIC DNA]</scope>
    <source>
        <strain evidence="14 27">Indica2</strain>
    </source>
</reference>
<reference evidence="7" key="12">
    <citation type="submission" date="2021-09" db="EMBL/GenBank/DDBJ databases">
        <authorList>
            <person name="Gilroy R."/>
        </authorList>
    </citation>
    <scope>NUCLEOTIDE SEQUENCE</scope>
    <source>
        <strain evidence="7">CHK194-22301</strain>
    </source>
</reference>
<evidence type="ECO:0000313" key="28">
    <source>
        <dbReference type="Proteomes" id="UP000464915"/>
    </source>
</evidence>
<dbReference type="Proteomes" id="UP001434419">
    <property type="component" value="Unassembled WGS sequence"/>
</dbReference>
<evidence type="ECO:0000256" key="4">
    <source>
        <dbReference type="ARBA" id="ARBA00022807"/>
    </source>
</evidence>
<keyword evidence="2" id="KW-0645">Protease</keyword>
<reference evidence="10 20" key="1">
    <citation type="journal article" date="2016" name="Microbiology (Mosc.)">
        <title>Comparison of Lactobacillus crispatus isolates from Lactobacillus-dominated vaginal microbiomes with isolates from microbiomes containing bacterial vaginosis-associated bacteria.</title>
        <authorList>
            <person name="Abdelmaksoud A.A."/>
            <person name="Koparde V.N."/>
            <person name="Sheth N.U."/>
            <person name="Serrano M.G."/>
            <person name="Glascock A.L."/>
            <person name="Fettweis J.M."/>
            <person name="Strauss Iii J.F."/>
            <person name="Buck G.A."/>
            <person name="Jefferson K.K."/>
        </authorList>
    </citation>
    <scope>NUCLEOTIDE SEQUENCE [LARGE SCALE GENOMIC DNA]</scope>
    <source>
        <strain evidence="10 20">VMC3</strain>
    </source>
</reference>
<accession>A0A6P1U0L5</accession>
<dbReference type="EMBL" id="NKLP01000164">
    <property type="protein sequence ID" value="TDN29939.1"/>
    <property type="molecule type" value="Genomic_DNA"/>
</dbReference>
<dbReference type="Proteomes" id="UP000198437">
    <property type="component" value="Unassembled WGS sequence"/>
</dbReference>
<evidence type="ECO:0000313" key="7">
    <source>
        <dbReference type="EMBL" id="HJF11061.1"/>
    </source>
</evidence>
<dbReference type="EMBL" id="WWFF01000001">
    <property type="protein sequence ID" value="MYN52844.1"/>
    <property type="molecule type" value="Genomic_DNA"/>
</dbReference>
<evidence type="ECO:0000256" key="2">
    <source>
        <dbReference type="ARBA" id="ARBA00022670"/>
    </source>
</evidence>
<dbReference type="EMBL" id="VUAV01000007">
    <property type="protein sequence ID" value="KAA8813419.1"/>
    <property type="molecule type" value="Genomic_DNA"/>
</dbReference>
<dbReference type="PATRIC" id="fig|47770.28.peg.29"/>
<evidence type="ECO:0000313" key="26">
    <source>
        <dbReference type="Proteomes" id="UP000430323"/>
    </source>
</evidence>
<keyword evidence="4" id="KW-0788">Thiol protease</keyword>
<organism evidence="10 20">
    <name type="scientific">Lactobacillus crispatus</name>
    <dbReference type="NCBI Taxonomy" id="47770"/>
    <lineage>
        <taxon>Bacteria</taxon>
        <taxon>Bacillati</taxon>
        <taxon>Bacillota</taxon>
        <taxon>Bacilli</taxon>
        <taxon>Lactobacillales</taxon>
        <taxon>Lactobacillaceae</taxon>
        <taxon>Lactobacillus</taxon>
    </lineage>
</organism>
<dbReference type="GO" id="GO:0006508">
    <property type="term" value="P:proteolysis"/>
    <property type="evidence" value="ECO:0007669"/>
    <property type="project" value="UniProtKB-KW"/>
</dbReference>
<reference evidence="12" key="13">
    <citation type="submission" date="2023-05" db="EMBL/GenBank/DDBJ databases">
        <title>Cataloging the Phylogenetic Diversity of Human Bladder Bacteria.</title>
        <authorList>
            <person name="Du J."/>
        </authorList>
    </citation>
    <scope>NUCLEOTIDE SEQUENCE</scope>
    <source>
        <strain evidence="12">UMB9226</strain>
    </source>
</reference>
<dbReference type="Proteomes" id="UP001194414">
    <property type="component" value="Unassembled WGS sequence"/>
</dbReference>
<evidence type="ECO:0000313" key="8">
    <source>
        <dbReference type="EMBL" id="KAA8813419.1"/>
    </source>
</evidence>
<evidence type="ECO:0000313" key="24">
    <source>
        <dbReference type="Proteomes" id="UP000295195"/>
    </source>
</evidence>
<evidence type="ECO:0000313" key="9">
    <source>
        <dbReference type="EMBL" id="KAB1977447.1"/>
    </source>
</evidence>
<feature type="chain" id="PRO_5044547958" evidence="5">
    <location>
        <begin position="23"/>
        <end position="247"/>
    </location>
</feature>
<reference evidence="7" key="11">
    <citation type="journal article" date="2021" name="PeerJ">
        <title>Extensive microbial diversity within the chicken gut microbiome revealed by metagenomics and culture.</title>
        <authorList>
            <person name="Gilroy R."/>
            <person name="Ravi A."/>
            <person name="Getino M."/>
            <person name="Pursley I."/>
            <person name="Horton D.L."/>
            <person name="Alikhan N.F."/>
            <person name="Baker D."/>
            <person name="Gharbi K."/>
            <person name="Hall N."/>
            <person name="Watson M."/>
            <person name="Adriaenssens E.M."/>
            <person name="Foster-Nyarko E."/>
            <person name="Jarju S."/>
            <person name="Secka A."/>
            <person name="Antonio M."/>
            <person name="Oren A."/>
            <person name="Chaudhuri R.R."/>
            <person name="La Ragione R."/>
            <person name="Hildebrand F."/>
            <person name="Pallen M.J."/>
        </authorList>
    </citation>
    <scope>NUCLEOTIDE SEQUENCE</scope>
    <source>
        <strain evidence="7">CHK194-22301</strain>
    </source>
</reference>
<reference evidence="19 24" key="4">
    <citation type="submission" date="2017-06" db="EMBL/GenBank/DDBJ databases">
        <authorList>
            <person name="Swanenburg J."/>
            <person name="Kort R."/>
        </authorList>
    </citation>
    <scope>NUCLEOTIDE SEQUENCE [LARGE SCALE GENOMIC DNA]</scope>
    <source>
        <strain evidence="19 24">RL05</strain>
    </source>
</reference>
<reference evidence="18 23" key="5">
    <citation type="submission" date="2019-01" db="EMBL/GenBank/DDBJ databases">
        <title>The genome sequence of Lactobacillus crispatus L49.</title>
        <authorList>
            <person name="Zhong J."/>
            <person name="Zhang J."/>
        </authorList>
    </citation>
    <scope>NUCLEOTIDE SEQUENCE [LARGE SCALE GENOMIC DNA]</scope>
    <source>
        <strain evidence="18 23">L49</strain>
    </source>
</reference>
<comment type="similarity">
    <text evidence="1">Belongs to the peptidase C40 family.</text>
</comment>
<accession>A0A109DQL5</accession>
<keyword evidence="29" id="KW-1185">Reference proteome</keyword>
<dbReference type="EMBL" id="MKXG01000136">
    <property type="protein sequence ID" value="PJZ16648.1"/>
    <property type="molecule type" value="Genomic_DNA"/>
</dbReference>
<reference evidence="16 22" key="3">
    <citation type="submission" date="2016-10" db="EMBL/GenBank/DDBJ databases">
        <title>WGS of isloates from the oral cavity of healthy individuals.</title>
        <authorList>
            <person name="Sharma S."/>
            <person name="Pal V.K."/>
            <person name="Patil P.B."/>
            <person name="Korpole S."/>
            <person name="Grover V."/>
        </authorList>
    </citation>
    <scope>NUCLEOTIDE SEQUENCE [LARGE SCALE GENOMIC DNA]</scope>
    <source>
        <strain evidence="16 22">DISK12</strain>
    </source>
</reference>
<dbReference type="OMA" id="KNNWYKT"/>
<dbReference type="EMBL" id="JBETVU010000012">
    <property type="protein sequence ID" value="MES5150061.1"/>
    <property type="molecule type" value="Genomic_DNA"/>
</dbReference>
<evidence type="ECO:0000256" key="5">
    <source>
        <dbReference type="SAM" id="SignalP"/>
    </source>
</evidence>
<evidence type="ECO:0000313" key="11">
    <source>
        <dbReference type="EMBL" id="MBI1708760.1"/>
    </source>
</evidence>
<dbReference type="Proteomes" id="UP000464915">
    <property type="component" value="Chromosome"/>
</dbReference>
<dbReference type="GO" id="GO:0008234">
    <property type="term" value="F:cysteine-type peptidase activity"/>
    <property type="evidence" value="ECO:0007669"/>
    <property type="project" value="UniProtKB-KW"/>
</dbReference>
<reference evidence="8 25" key="6">
    <citation type="submission" date="2019-09" db="EMBL/GenBank/DDBJ databases">
        <title>Comparative analysis of L. crispatus genomes revealed niche specific adaptation to different host and body sites.</title>
        <authorList>
            <person name="Pan M."/>
            <person name="Hidalgo-Cantabrana C."/>
            <person name="Barrangou R."/>
        </authorList>
    </citation>
    <scope>NUCLEOTIDE SEQUENCE [LARGE SCALE GENOMIC DNA]</scope>
    <source>
        <strain evidence="8 25">NCK2488</strain>
    </source>
</reference>
<dbReference type="PANTHER" id="PTHR47053">
    <property type="entry name" value="MUREIN DD-ENDOPEPTIDASE MEPH-RELATED"/>
    <property type="match status" value="1"/>
</dbReference>
<evidence type="ECO:0000313" key="14">
    <source>
        <dbReference type="EMBL" id="MYN52844.1"/>
    </source>
</evidence>
<evidence type="ECO:0000313" key="22">
    <source>
        <dbReference type="Proteomes" id="UP000231914"/>
    </source>
</evidence>
<dbReference type="Proteomes" id="UP000430323">
    <property type="component" value="Unassembled WGS sequence"/>
</dbReference>
<dbReference type="EMBL" id="JACCPP010000026">
    <property type="protein sequence ID" value="MBI1708760.1"/>
    <property type="molecule type" value="Genomic_DNA"/>
</dbReference>
<evidence type="ECO:0000313" key="10">
    <source>
        <dbReference type="EMBL" id="KWU04944.1"/>
    </source>
</evidence>
<dbReference type="Proteomes" id="UP000324504">
    <property type="component" value="Unassembled WGS sequence"/>
</dbReference>
<reference evidence="17 28" key="8">
    <citation type="submission" date="2019-12" db="EMBL/GenBank/DDBJ databases">
        <title>Complete Genome Sequences of Lactobacillus strains, C25 and P38, Isolated from Chicken Cecum.</title>
        <authorList>
            <person name="Hassan H.M."/>
            <person name="Mendoza M."/>
            <person name="Rezvani M."/>
            <person name="Koci M.D."/>
            <person name="Dickey A.N."/>
            <person name="Scholl E.H."/>
        </authorList>
    </citation>
    <scope>NUCLEOTIDE SEQUENCE [LARGE SCALE GENOMIC DNA]</scope>
    <source>
        <strain evidence="17 28">C25</strain>
    </source>
</reference>
<evidence type="ECO:0000313" key="12">
    <source>
        <dbReference type="EMBL" id="MDK6502689.1"/>
    </source>
</evidence>
<dbReference type="EMBL" id="CP047142">
    <property type="protein sequence ID" value="QHQ68718.1"/>
    <property type="molecule type" value="Genomic_DNA"/>
</dbReference>
<dbReference type="Gene3D" id="3.90.1720.10">
    <property type="entry name" value="endopeptidase domain like (from Nostoc punctiforme)"/>
    <property type="match status" value="1"/>
</dbReference>
<evidence type="ECO:0000313" key="17">
    <source>
        <dbReference type="EMBL" id="QHQ68718.1"/>
    </source>
</evidence>
<dbReference type="Proteomes" id="UP000784793">
    <property type="component" value="Unassembled WGS sequence"/>
</dbReference>
<evidence type="ECO:0000313" key="27">
    <source>
        <dbReference type="Proteomes" id="UP000460132"/>
    </source>
</evidence>
<dbReference type="Proteomes" id="UP000067598">
    <property type="component" value="Unassembled WGS sequence"/>
</dbReference>
<evidence type="ECO:0000313" key="20">
    <source>
        <dbReference type="Proteomes" id="UP000067598"/>
    </source>
</evidence>
<dbReference type="EMBL" id="WBOB01000010">
    <property type="protein sequence ID" value="KAB1977447.1"/>
    <property type="molecule type" value="Genomic_DNA"/>
</dbReference>
<dbReference type="AlphaFoldDB" id="A0A109DQL5"/>
<evidence type="ECO:0000313" key="13">
    <source>
        <dbReference type="EMBL" id="MES5150061.1"/>
    </source>
</evidence>
<gene>
    <name evidence="13" type="ORF">ABVC42_09105</name>
    <name evidence="10" type="ORF">AEL95_00125</name>
    <name evidence="15" type="ORF">AYP82_05055</name>
    <name evidence="16" type="ORF">BHU41_09250</name>
    <name evidence="19" type="ORF">CEE75_09170</name>
    <name evidence="18" type="ORF">ERD32_03960</name>
    <name evidence="8" type="ORF">F1C09_02240</name>
    <name evidence="9" type="ORF">F8251_03295</name>
    <name evidence="17" type="ORF">GSR61_09325</name>
    <name evidence="14" type="ORF">GTK63_00615</name>
    <name evidence="11" type="ORF">HYQ56_1748</name>
    <name evidence="7" type="ORF">K8V23_09875</name>
    <name evidence="12" type="ORF">QP235_05665</name>
</gene>
<dbReference type="SUPFAM" id="SSF54001">
    <property type="entry name" value="Cysteine proteinases"/>
    <property type="match status" value="1"/>
</dbReference>
<evidence type="ECO:0000256" key="1">
    <source>
        <dbReference type="ARBA" id="ARBA00007074"/>
    </source>
</evidence>
<dbReference type="STRING" id="47770.GCA_001567095_01920"/>
<dbReference type="EMBL" id="LYQW01000003">
    <property type="protein sequence ID" value="OXC24294.1"/>
    <property type="molecule type" value="Genomic_DNA"/>
</dbReference>